<evidence type="ECO:0000259" key="8">
    <source>
        <dbReference type="PROSITE" id="PS51706"/>
    </source>
</evidence>
<dbReference type="HAMAP" id="MF_00321">
    <property type="entry name" value="GTPase_EngB"/>
    <property type="match status" value="1"/>
</dbReference>
<dbReference type="AlphaFoldDB" id="A0A835LJB7"/>
<keyword evidence="3" id="KW-0479">Metal-binding</keyword>
<dbReference type="InterPro" id="IPR006073">
    <property type="entry name" value="GTP-bd"/>
</dbReference>
<dbReference type="GO" id="GO:0046872">
    <property type="term" value="F:metal ion binding"/>
    <property type="evidence" value="ECO:0007669"/>
    <property type="project" value="UniProtKB-KW"/>
</dbReference>
<evidence type="ECO:0000256" key="2">
    <source>
        <dbReference type="ARBA" id="ARBA00009638"/>
    </source>
</evidence>
<feature type="compositionally biased region" description="Basic and acidic residues" evidence="7">
    <location>
        <begin position="201"/>
        <end position="258"/>
    </location>
</feature>
<dbReference type="PROSITE" id="PS51706">
    <property type="entry name" value="G_ENGB"/>
    <property type="match status" value="1"/>
</dbReference>
<evidence type="ECO:0000313" key="9">
    <source>
        <dbReference type="EMBL" id="KAF9594577.1"/>
    </source>
</evidence>
<feature type="compositionally biased region" description="Basic residues" evidence="7">
    <location>
        <begin position="78"/>
        <end position="93"/>
    </location>
</feature>
<feature type="compositionally biased region" description="Basic and acidic residues" evidence="7">
    <location>
        <begin position="324"/>
        <end position="338"/>
    </location>
</feature>
<feature type="region of interest" description="Disordered" evidence="7">
    <location>
        <begin position="1"/>
        <end position="339"/>
    </location>
</feature>
<evidence type="ECO:0000256" key="6">
    <source>
        <dbReference type="ARBA" id="ARBA00023134"/>
    </source>
</evidence>
<evidence type="ECO:0000256" key="3">
    <source>
        <dbReference type="ARBA" id="ARBA00022723"/>
    </source>
</evidence>
<dbReference type="PANTHER" id="PTHR47560">
    <property type="entry name" value="EXPRESSED PROTEIN"/>
    <property type="match status" value="1"/>
</dbReference>
<comment type="caution">
    <text evidence="9">The sequence shown here is derived from an EMBL/GenBank/DDBJ whole genome shotgun (WGS) entry which is preliminary data.</text>
</comment>
<evidence type="ECO:0000256" key="4">
    <source>
        <dbReference type="ARBA" id="ARBA00022741"/>
    </source>
</evidence>
<feature type="compositionally biased region" description="Basic and acidic residues" evidence="7">
    <location>
        <begin position="301"/>
        <end position="316"/>
    </location>
</feature>
<keyword evidence="4" id="KW-0547">Nucleotide-binding</keyword>
<feature type="compositionally biased region" description="Basic and acidic residues" evidence="7">
    <location>
        <begin position="119"/>
        <end position="137"/>
    </location>
</feature>
<dbReference type="NCBIfam" id="TIGR00231">
    <property type="entry name" value="small_GTP"/>
    <property type="match status" value="1"/>
</dbReference>
<feature type="compositionally biased region" description="Basic and acidic residues" evidence="7">
    <location>
        <begin position="145"/>
        <end position="161"/>
    </location>
</feature>
<evidence type="ECO:0000256" key="5">
    <source>
        <dbReference type="ARBA" id="ARBA00022842"/>
    </source>
</evidence>
<dbReference type="Gene3D" id="3.40.50.300">
    <property type="entry name" value="P-loop containing nucleotide triphosphate hydrolases"/>
    <property type="match status" value="1"/>
</dbReference>
<dbReference type="InterPro" id="IPR019987">
    <property type="entry name" value="GTP-bd_ribosome_bio_YsxC"/>
</dbReference>
<keyword evidence="5" id="KW-0460">Magnesium</keyword>
<evidence type="ECO:0000256" key="1">
    <source>
        <dbReference type="ARBA" id="ARBA00001946"/>
    </source>
</evidence>
<feature type="domain" description="EngB-type G" evidence="8">
    <location>
        <begin position="457"/>
        <end position="632"/>
    </location>
</feature>
<feature type="compositionally biased region" description="Basic and acidic residues" evidence="7">
    <location>
        <begin position="168"/>
        <end position="184"/>
    </location>
</feature>
<sequence length="635" mass="71890">MSEVKLNKKEKFTKGRNEERNNKFKGNGERRTFKKDGGGGDDDKRGNGEGRSFDLKRKRVYGERGVEKEGENSNGRVPKWKSLPRKDGFRKKSGVNDDVSDFDRLNRLKFSSGKGGNVRKGEFNEEKGRKKDGESWRGYKGKTGVKVEGKRFSGRVGKEEGVASNLRSRTETRDRWVSSKRSEEVGFDGKPNFEGKCYSGRGKERVGSGEGSESKFKSKVETRDRWISTKRREDEVSDSKLKSRPKTNDRRVIVKQDDVPDGLQKTYSRKKIDSNRQADQKPSNRHGVEPPGNSMKKMLRSKKDAVKNSEWEDGPPKKKKKKVMRIDPQDISNKRLDDSIPISGLTQRSETRLTPHRGTTVEKEVDPDKENEISKNAQFRAIQPSPSILSFVEDNLLGRRRSIELRRAGYNIDLSAPLDNIPLSTSSERERIEEAVFRNKLEFFAAAKISSSFPPAELPEIAFAGRSNVGKSSLLNALTRQWGVVRTSDKPGLTQTINFFKLGPKLSMVDLPGYGFAYAKEEVKDAWEELVKEYVSTRVGLKRVCLLIDTKWGMKPRDHELINLMERSQTKYQIVLTKSDLVFPIDVARRAMQIEETLKANKSLVQPVMMASAKSGAGIQSLRTALAKIARFTKL</sequence>
<dbReference type="Pfam" id="PF01926">
    <property type="entry name" value="MMR_HSR1"/>
    <property type="match status" value="1"/>
</dbReference>
<proteinExistence type="inferred from homology"/>
<feature type="compositionally biased region" description="Basic and acidic residues" evidence="7">
    <location>
        <begin position="1"/>
        <end position="71"/>
    </location>
</feature>
<dbReference type="PANTHER" id="PTHR47560:SF1">
    <property type="entry name" value="EXPRESSED PROTEIN"/>
    <property type="match status" value="1"/>
</dbReference>
<feature type="compositionally biased region" description="Basic and acidic residues" evidence="7">
    <location>
        <begin position="270"/>
        <end position="279"/>
    </location>
</feature>
<evidence type="ECO:0000256" key="7">
    <source>
        <dbReference type="SAM" id="MobiDB-lite"/>
    </source>
</evidence>
<comment type="cofactor">
    <cofactor evidence="1">
        <name>Mg(2+)</name>
        <dbReference type="ChEBI" id="CHEBI:18420"/>
    </cofactor>
</comment>
<comment type="similarity">
    <text evidence="2">Belongs to the TRAFAC class TrmE-Era-EngA-EngB-Septin-like GTPase superfamily. EngB GTPase family.</text>
</comment>
<accession>A0A835LJB7</accession>
<dbReference type="OrthoDB" id="391988at2759"/>
<dbReference type="InterPro" id="IPR005225">
    <property type="entry name" value="Small_GTP-bd"/>
</dbReference>
<organism evidence="9 10">
    <name type="scientific">Coptis chinensis</name>
    <dbReference type="NCBI Taxonomy" id="261450"/>
    <lineage>
        <taxon>Eukaryota</taxon>
        <taxon>Viridiplantae</taxon>
        <taxon>Streptophyta</taxon>
        <taxon>Embryophyta</taxon>
        <taxon>Tracheophyta</taxon>
        <taxon>Spermatophyta</taxon>
        <taxon>Magnoliopsida</taxon>
        <taxon>Ranunculales</taxon>
        <taxon>Ranunculaceae</taxon>
        <taxon>Coptidoideae</taxon>
        <taxon>Coptis</taxon>
    </lineage>
</organism>
<evidence type="ECO:0000313" key="10">
    <source>
        <dbReference type="Proteomes" id="UP000631114"/>
    </source>
</evidence>
<dbReference type="EMBL" id="JADFTS010000008">
    <property type="protein sequence ID" value="KAF9594577.1"/>
    <property type="molecule type" value="Genomic_DNA"/>
</dbReference>
<reference evidence="9 10" key="1">
    <citation type="submission" date="2020-10" db="EMBL/GenBank/DDBJ databases">
        <title>The Coptis chinensis genome and diversification of protoberbering-type alkaloids.</title>
        <authorList>
            <person name="Wang B."/>
            <person name="Shu S."/>
            <person name="Song C."/>
            <person name="Liu Y."/>
        </authorList>
    </citation>
    <scope>NUCLEOTIDE SEQUENCE [LARGE SCALE GENOMIC DNA]</scope>
    <source>
        <strain evidence="9">HL-2020</strain>
        <tissue evidence="9">Leaf</tissue>
    </source>
</reference>
<dbReference type="CDD" id="cd01876">
    <property type="entry name" value="YihA_EngB"/>
    <property type="match status" value="1"/>
</dbReference>
<dbReference type="Proteomes" id="UP000631114">
    <property type="component" value="Unassembled WGS sequence"/>
</dbReference>
<gene>
    <name evidence="9" type="ORF">IFM89_033547</name>
</gene>
<dbReference type="NCBIfam" id="TIGR03598">
    <property type="entry name" value="GTPase_YsxC"/>
    <property type="match status" value="1"/>
</dbReference>
<keyword evidence="10" id="KW-1185">Reference proteome</keyword>
<dbReference type="GO" id="GO:0005525">
    <property type="term" value="F:GTP binding"/>
    <property type="evidence" value="ECO:0007669"/>
    <property type="project" value="UniProtKB-KW"/>
</dbReference>
<dbReference type="InterPro" id="IPR027417">
    <property type="entry name" value="P-loop_NTPase"/>
</dbReference>
<protein>
    <recommendedName>
        <fullName evidence="8">EngB-type G domain-containing protein</fullName>
    </recommendedName>
</protein>
<name>A0A835LJB7_9MAGN</name>
<dbReference type="InterPro" id="IPR030393">
    <property type="entry name" value="G_ENGB_dom"/>
</dbReference>
<keyword evidence="6" id="KW-0342">GTP-binding</keyword>
<dbReference type="SUPFAM" id="SSF52540">
    <property type="entry name" value="P-loop containing nucleoside triphosphate hydrolases"/>
    <property type="match status" value="1"/>
</dbReference>